<organism evidence="1 2">
    <name type="scientific">Micromonospora trifolii</name>
    <dbReference type="NCBI Taxonomy" id="2911208"/>
    <lineage>
        <taxon>Bacteria</taxon>
        <taxon>Bacillati</taxon>
        <taxon>Actinomycetota</taxon>
        <taxon>Actinomycetes</taxon>
        <taxon>Micromonosporales</taxon>
        <taxon>Micromonosporaceae</taxon>
        <taxon>Micromonospora</taxon>
    </lineage>
</organism>
<proteinExistence type="predicted"/>
<comment type="caution">
    <text evidence="1">The sequence shown here is derived from an EMBL/GenBank/DDBJ whole genome shotgun (WGS) entry which is preliminary data.</text>
</comment>
<sequence length="156" mass="16551">MPQPPLLTLLTEREPAAGLAVERLREQITTLTDQLTAAETEVAELAITRKTLLSLGGRLDAAAPTDPTVASTAYQQILAVFQGATAPMRAKDICRALGTGTTAKDTEGLRAKLKRLVARQILTEPEAGLFTLATATVVHGTPTNRASNEPTSPHRT</sequence>
<protein>
    <submittedName>
        <fullName evidence="1">Uncharacterized protein</fullName>
    </submittedName>
</protein>
<dbReference type="Proteomes" id="UP001201629">
    <property type="component" value="Unassembled WGS sequence"/>
</dbReference>
<reference evidence="1 2" key="1">
    <citation type="submission" date="2022-01" db="EMBL/GenBank/DDBJ databases">
        <authorList>
            <person name="Riesco R."/>
            <person name="Trujillo M.E."/>
        </authorList>
    </citation>
    <scope>NUCLEOTIDE SEQUENCE [LARGE SCALE GENOMIC DNA]</scope>
    <source>
        <strain evidence="1 2">NIE79</strain>
    </source>
</reference>
<keyword evidence="2" id="KW-1185">Reference proteome</keyword>
<gene>
    <name evidence="1" type="ORF">NIE79_003418</name>
</gene>
<evidence type="ECO:0000313" key="2">
    <source>
        <dbReference type="Proteomes" id="UP001201629"/>
    </source>
</evidence>
<dbReference type="RefSeq" id="WP_238680008.1">
    <property type="nucleotide sequence ID" value="NZ_JAKKFD010000031.1"/>
</dbReference>
<name>A0ABS9N4U8_9ACTN</name>
<accession>A0ABS9N4U8</accession>
<evidence type="ECO:0000313" key="1">
    <source>
        <dbReference type="EMBL" id="MCG5444975.1"/>
    </source>
</evidence>
<dbReference type="EMBL" id="JAKKFD010000031">
    <property type="protein sequence ID" value="MCG5444975.1"/>
    <property type="molecule type" value="Genomic_DNA"/>
</dbReference>